<comment type="caution">
    <text evidence="5">The sequence shown here is derived from an EMBL/GenBank/DDBJ whole genome shotgun (WGS) entry which is preliminary data.</text>
</comment>
<organism evidence="5 6">
    <name type="scientific">Pseudoalteromonas phenolica</name>
    <dbReference type="NCBI Taxonomy" id="161398"/>
    <lineage>
        <taxon>Bacteria</taxon>
        <taxon>Pseudomonadati</taxon>
        <taxon>Pseudomonadota</taxon>
        <taxon>Gammaproteobacteria</taxon>
        <taxon>Alteromonadales</taxon>
        <taxon>Pseudoalteromonadaceae</taxon>
        <taxon>Pseudoalteromonas</taxon>
    </lineage>
</organism>
<dbReference type="PANTHER" id="PTHR37299">
    <property type="entry name" value="TRANSCRIPTIONAL REGULATOR-RELATED"/>
    <property type="match status" value="1"/>
</dbReference>
<evidence type="ECO:0000313" key="6">
    <source>
        <dbReference type="Proteomes" id="UP000291338"/>
    </source>
</evidence>
<dbReference type="SUPFAM" id="SSF52172">
    <property type="entry name" value="CheY-like"/>
    <property type="match status" value="1"/>
</dbReference>
<evidence type="ECO:0000256" key="2">
    <source>
        <dbReference type="PROSITE-ProRule" id="PRU00169"/>
    </source>
</evidence>
<feature type="domain" description="HTH LytTR-type" evidence="4">
    <location>
        <begin position="140"/>
        <end position="244"/>
    </location>
</feature>
<feature type="modified residue" description="4-aspartylphosphate" evidence="2">
    <location>
        <position position="56"/>
    </location>
</feature>
<dbReference type="EMBL" id="PPSX01000094">
    <property type="protein sequence ID" value="RZQ51562.1"/>
    <property type="molecule type" value="Genomic_DNA"/>
</dbReference>
<dbReference type="PANTHER" id="PTHR37299:SF1">
    <property type="entry name" value="STAGE 0 SPORULATION PROTEIN A HOMOLOG"/>
    <property type="match status" value="1"/>
</dbReference>
<evidence type="ECO:0000259" key="3">
    <source>
        <dbReference type="PROSITE" id="PS50110"/>
    </source>
</evidence>
<evidence type="ECO:0000256" key="1">
    <source>
        <dbReference type="ARBA" id="ARBA00023012"/>
    </source>
</evidence>
<dbReference type="InterPro" id="IPR007492">
    <property type="entry name" value="LytTR_DNA-bd_dom"/>
</dbReference>
<proteinExistence type="predicted"/>
<sequence length="244" mass="27268">MPKINTVIVEDSDLARFELKALLGEFDDINVLGEAADIEEAKALIEHLDPDLVFMDIDLPGGTAFDILSALSVVPKLIFTTAFDQFALQAFEHNTVDYLLKPIKHTRLQKALAKLNITQHSEGHKEASHLTKPLDMAQSFFVKDAEKCHLIQVKNVSYIEALGNYSRIHYDGKVVTHSASLSSIENKLDGNYFFKISRSCIVQLSCITHIEPWVSGGYQITLNDGAVLEVSRRQAAKFKQQLLL</sequence>
<dbReference type="InterPro" id="IPR046947">
    <property type="entry name" value="LytR-like"/>
</dbReference>
<dbReference type="Proteomes" id="UP000291338">
    <property type="component" value="Unassembled WGS sequence"/>
</dbReference>
<accession>A0A4Q7IJ51</accession>
<protein>
    <submittedName>
        <fullName evidence="5">DNA-binding response regulator</fullName>
    </submittedName>
</protein>
<keyword evidence="2" id="KW-0597">Phosphoprotein</keyword>
<dbReference type="SMART" id="SM00850">
    <property type="entry name" value="LytTR"/>
    <property type="match status" value="1"/>
</dbReference>
<dbReference type="RefSeq" id="WP_130257030.1">
    <property type="nucleotide sequence ID" value="NZ_PPSX01000094.1"/>
</dbReference>
<dbReference type="Gene3D" id="3.40.50.2300">
    <property type="match status" value="1"/>
</dbReference>
<reference evidence="5 6" key="1">
    <citation type="submission" date="2018-01" db="EMBL/GenBank/DDBJ databases">
        <title>Co-occurrence of chitin degradation, pigmentation and bioactivity in marine Pseudoalteromonas.</title>
        <authorList>
            <person name="Paulsen S."/>
            <person name="Gram L."/>
            <person name="Machado H."/>
        </authorList>
    </citation>
    <scope>NUCLEOTIDE SEQUENCE [LARGE SCALE GENOMIC DNA]</scope>
    <source>
        <strain evidence="5 6">S3898</strain>
    </source>
</reference>
<name>A0A4Q7IJ51_9GAMM</name>
<keyword evidence="5" id="KW-0238">DNA-binding</keyword>
<dbReference type="InterPro" id="IPR001789">
    <property type="entry name" value="Sig_transdc_resp-reg_receiver"/>
</dbReference>
<evidence type="ECO:0000313" key="5">
    <source>
        <dbReference type="EMBL" id="RZQ51562.1"/>
    </source>
</evidence>
<feature type="domain" description="Response regulatory" evidence="3">
    <location>
        <begin position="5"/>
        <end position="116"/>
    </location>
</feature>
<dbReference type="PROSITE" id="PS50110">
    <property type="entry name" value="RESPONSE_REGULATORY"/>
    <property type="match status" value="1"/>
</dbReference>
<dbReference type="Pfam" id="PF04397">
    <property type="entry name" value="LytTR"/>
    <property type="match status" value="1"/>
</dbReference>
<evidence type="ECO:0000259" key="4">
    <source>
        <dbReference type="PROSITE" id="PS50930"/>
    </source>
</evidence>
<dbReference type="InterPro" id="IPR011006">
    <property type="entry name" value="CheY-like_superfamily"/>
</dbReference>
<keyword evidence="1" id="KW-0902">Two-component regulatory system</keyword>
<dbReference type="Gene3D" id="2.40.50.1020">
    <property type="entry name" value="LytTr DNA-binding domain"/>
    <property type="match status" value="1"/>
</dbReference>
<dbReference type="GO" id="GO:0003677">
    <property type="term" value="F:DNA binding"/>
    <property type="evidence" value="ECO:0007669"/>
    <property type="project" value="UniProtKB-KW"/>
</dbReference>
<gene>
    <name evidence="5" type="ORF">C1E23_18830</name>
</gene>
<dbReference type="GO" id="GO:0000156">
    <property type="term" value="F:phosphorelay response regulator activity"/>
    <property type="evidence" value="ECO:0007669"/>
    <property type="project" value="InterPro"/>
</dbReference>
<dbReference type="SMART" id="SM00448">
    <property type="entry name" value="REC"/>
    <property type="match status" value="1"/>
</dbReference>
<dbReference type="PROSITE" id="PS50930">
    <property type="entry name" value="HTH_LYTTR"/>
    <property type="match status" value="1"/>
</dbReference>
<dbReference type="Pfam" id="PF00072">
    <property type="entry name" value="Response_reg"/>
    <property type="match status" value="1"/>
</dbReference>
<dbReference type="AlphaFoldDB" id="A0A4Q7IJ51"/>